<feature type="compositionally biased region" description="Basic residues" evidence="1">
    <location>
        <begin position="194"/>
        <end position="204"/>
    </location>
</feature>
<dbReference type="KEGG" id="hazt:108664998"/>
<dbReference type="InterPro" id="IPR026321">
    <property type="entry name" value="CC134"/>
</dbReference>
<keyword evidence="3" id="KW-1185">Reference proteome</keyword>
<accession>A0A8B7N131</accession>
<dbReference type="Pfam" id="PF15002">
    <property type="entry name" value="ERK-JNK_inhib"/>
    <property type="match status" value="1"/>
</dbReference>
<dbReference type="OMA" id="GIGFCNQ"/>
<feature type="signal peptide" evidence="2">
    <location>
        <begin position="1"/>
        <end position="21"/>
    </location>
</feature>
<dbReference type="PANTHER" id="PTHR14735:SF1">
    <property type="entry name" value="COILED-COIL DOMAIN-CONTAINING PROTEIN 134"/>
    <property type="match status" value="1"/>
</dbReference>
<keyword evidence="2" id="KW-0732">Signal</keyword>
<dbReference type="RefSeq" id="XP_018007198.1">
    <property type="nucleotide sequence ID" value="XM_018151709.2"/>
</dbReference>
<evidence type="ECO:0000313" key="3">
    <source>
        <dbReference type="Proteomes" id="UP000694843"/>
    </source>
</evidence>
<name>A0A8B7N131_HYAAZ</name>
<protein>
    <submittedName>
        <fullName evidence="4">Coiled-coil domain-containing protein 134</fullName>
    </submittedName>
</protein>
<dbReference type="PANTHER" id="PTHR14735">
    <property type="entry name" value="COILED-COIL DOMAIN-CONTAINING PROTEIN 134"/>
    <property type="match status" value="1"/>
</dbReference>
<dbReference type="OrthoDB" id="5854099at2759"/>
<dbReference type="Proteomes" id="UP000694843">
    <property type="component" value="Unplaced"/>
</dbReference>
<evidence type="ECO:0000313" key="4">
    <source>
        <dbReference type="RefSeq" id="XP_018007198.1"/>
    </source>
</evidence>
<sequence length="216" mass="24571">MKRLICAFLCLSSFLQTIVLSDGSASKDLLIFQHLFDERRKEHQAAVQTLMAMPDSTKQQKMITLTLEKVFQVLSSSQEKLRLAGYVPGNEFPEQEDVRDALSQTLETTCLLGEVLLHLPSLTHKVLDKLQDQHKTLLAWGVFFTAHSSFLSENTRRLVHLMTQELGLAERDPDYINPYANKKQPTGTNEAQKKTKARKKKSFKKGPTLSRHYGDL</sequence>
<reference evidence="4" key="1">
    <citation type="submission" date="2025-08" db="UniProtKB">
        <authorList>
            <consortium name="RefSeq"/>
        </authorList>
    </citation>
    <scope>IDENTIFICATION</scope>
    <source>
        <tissue evidence="4">Whole organism</tissue>
    </source>
</reference>
<proteinExistence type="predicted"/>
<evidence type="ECO:0000256" key="1">
    <source>
        <dbReference type="SAM" id="MobiDB-lite"/>
    </source>
</evidence>
<evidence type="ECO:0000256" key="2">
    <source>
        <dbReference type="SAM" id="SignalP"/>
    </source>
</evidence>
<feature type="region of interest" description="Disordered" evidence="1">
    <location>
        <begin position="173"/>
        <end position="216"/>
    </location>
</feature>
<dbReference type="GeneID" id="108664998"/>
<organism evidence="3 4">
    <name type="scientific">Hyalella azteca</name>
    <name type="common">Amphipod</name>
    <dbReference type="NCBI Taxonomy" id="294128"/>
    <lineage>
        <taxon>Eukaryota</taxon>
        <taxon>Metazoa</taxon>
        <taxon>Ecdysozoa</taxon>
        <taxon>Arthropoda</taxon>
        <taxon>Crustacea</taxon>
        <taxon>Multicrustacea</taxon>
        <taxon>Malacostraca</taxon>
        <taxon>Eumalacostraca</taxon>
        <taxon>Peracarida</taxon>
        <taxon>Amphipoda</taxon>
        <taxon>Senticaudata</taxon>
        <taxon>Talitrida</taxon>
        <taxon>Talitroidea</taxon>
        <taxon>Hyalellidae</taxon>
        <taxon>Hyalella</taxon>
    </lineage>
</organism>
<feature type="chain" id="PRO_5034474180" evidence="2">
    <location>
        <begin position="22"/>
        <end position="216"/>
    </location>
</feature>
<gene>
    <name evidence="4" type="primary">LOC108664998</name>
</gene>
<dbReference type="AlphaFoldDB" id="A0A8B7N131"/>